<dbReference type="Proteomes" id="UP000094236">
    <property type="component" value="Unassembled WGS sequence"/>
</dbReference>
<dbReference type="GO" id="GO:0061621">
    <property type="term" value="P:canonical glycolysis"/>
    <property type="evidence" value="ECO:0007669"/>
    <property type="project" value="EnsemblFungi"/>
</dbReference>
<evidence type="ECO:0000259" key="9">
    <source>
        <dbReference type="Pfam" id="PF00349"/>
    </source>
</evidence>
<name>A0A1E4TYQ6_PACTA</name>
<dbReference type="InterPro" id="IPR019807">
    <property type="entry name" value="Hexokinase_BS"/>
</dbReference>
<dbReference type="Pfam" id="PF03727">
    <property type="entry name" value="Hexokinase_2"/>
    <property type="match status" value="1"/>
</dbReference>
<dbReference type="Gene3D" id="3.30.420.40">
    <property type="match status" value="1"/>
</dbReference>
<evidence type="ECO:0000313" key="12">
    <source>
        <dbReference type="Proteomes" id="UP000094236"/>
    </source>
</evidence>
<keyword evidence="3 8" id="KW-0808">Transferase</keyword>
<evidence type="ECO:0000256" key="8">
    <source>
        <dbReference type="RuleBase" id="RU362007"/>
    </source>
</evidence>
<keyword evidence="4 8" id="KW-0547">Nucleotide-binding</keyword>
<reference evidence="12" key="1">
    <citation type="submission" date="2016-05" db="EMBL/GenBank/DDBJ databases">
        <title>Comparative genomics of biotechnologically important yeasts.</title>
        <authorList>
            <consortium name="DOE Joint Genome Institute"/>
            <person name="Riley R."/>
            <person name="Haridas S."/>
            <person name="Wolfe K.H."/>
            <person name="Lopes M.R."/>
            <person name="Hittinger C.T."/>
            <person name="Goker M."/>
            <person name="Salamov A."/>
            <person name="Wisecaver J."/>
            <person name="Long T.M."/>
            <person name="Aerts A.L."/>
            <person name="Barry K."/>
            <person name="Choi C."/>
            <person name="Clum A."/>
            <person name="Coughlan A.Y."/>
            <person name="Deshpande S."/>
            <person name="Douglass A.P."/>
            <person name="Hanson S.J."/>
            <person name="Klenk H.-P."/>
            <person name="Labutti K."/>
            <person name="Lapidus A."/>
            <person name="Lindquist E."/>
            <person name="Lipzen A."/>
            <person name="Meier-Kolthoff J.P."/>
            <person name="Ohm R.A."/>
            <person name="Otillar R.P."/>
            <person name="Pangilinan J."/>
            <person name="Peng Y."/>
            <person name="Rokas A."/>
            <person name="Rosa C.A."/>
            <person name="Scheuner C."/>
            <person name="Sibirny A.A."/>
            <person name="Slot J.C."/>
            <person name="Stielow J.B."/>
            <person name="Sun H."/>
            <person name="Kurtzman C.P."/>
            <person name="Blackwell M."/>
            <person name="Grigoriev I.V."/>
            <person name="Jeffries T.W."/>
        </authorList>
    </citation>
    <scope>NUCLEOTIDE SEQUENCE [LARGE SCALE GENOMIC DNA]</scope>
    <source>
        <strain evidence="12">NRRL Y-2460</strain>
    </source>
</reference>
<dbReference type="PANTHER" id="PTHR19443:SF30">
    <property type="entry name" value="GLUCOKINASE-1-RELATED"/>
    <property type="match status" value="1"/>
</dbReference>
<dbReference type="OrthoDB" id="419537at2759"/>
<dbReference type="Pfam" id="PF00349">
    <property type="entry name" value="Hexokinase_1"/>
    <property type="match status" value="1"/>
</dbReference>
<keyword evidence="5 8" id="KW-0418">Kinase</keyword>
<evidence type="ECO:0000256" key="5">
    <source>
        <dbReference type="ARBA" id="ARBA00022777"/>
    </source>
</evidence>
<evidence type="ECO:0000256" key="4">
    <source>
        <dbReference type="ARBA" id="ARBA00022741"/>
    </source>
</evidence>
<dbReference type="FunFam" id="3.30.420.40:FF:000034">
    <property type="entry name" value="Phosphotransferase"/>
    <property type="match status" value="1"/>
</dbReference>
<sequence>MSVNAKLQSRVDGIINELTVSQEILNKGVDFFIKSAEKGLDNKDNDPYGLPMIPTYVTSIPTGKERGVLLAADLGGTNFRVCSVSLNGDHTFIIKQEKNPIPVDLMSANSADELFEYLAKKIGQFVNTHHGDQASESKSDDNKLKLGFTFSFPVDQTSLDSGTLIRWTKGFNIEDCVGKDIVQLLQSHLDLLKIPVSVAALANDTVGTLLSRAYSAGAVAGDKQGDTLVGAIFGTGTNGAYPELIDNIKKLPKNYVDELKSKGKTHMVINTEWGSFDNHLEVLPTTKYDVEIDKISANPGYHMFEKRVSGMFLGEILRHILVDLYREGLILQQYRSYENLPHRLRTPWELSSEILSYIEIDDSTALKASELALLNALRLPTTHEERIIIQQLTIAIAKRAAYLGAIPFAGLLLKTKALEGHNKEVDIGVDGSLVEFYPGFRAMLRDALSMTKVGNQGERRVHINIAKDGSGVGAALCTLSD</sequence>
<dbReference type="SUPFAM" id="SSF53067">
    <property type="entry name" value="Actin-like ATPase domain"/>
    <property type="match status" value="2"/>
</dbReference>
<feature type="domain" description="Hexokinase C-terminal" evidence="10">
    <location>
        <begin position="229"/>
        <end position="479"/>
    </location>
</feature>
<dbReference type="InterPro" id="IPR043129">
    <property type="entry name" value="ATPase_NBD"/>
</dbReference>
<evidence type="ECO:0000256" key="1">
    <source>
        <dbReference type="ARBA" id="ARBA00004888"/>
    </source>
</evidence>
<dbReference type="PROSITE" id="PS51748">
    <property type="entry name" value="HEXOKINASE_2"/>
    <property type="match status" value="1"/>
</dbReference>
<dbReference type="GO" id="GO:0005739">
    <property type="term" value="C:mitochondrion"/>
    <property type="evidence" value="ECO:0007669"/>
    <property type="project" value="TreeGrafter"/>
</dbReference>
<evidence type="ECO:0000313" key="11">
    <source>
        <dbReference type="EMBL" id="ODV96892.1"/>
    </source>
</evidence>
<dbReference type="GO" id="GO:0008865">
    <property type="term" value="F:fructokinase activity"/>
    <property type="evidence" value="ECO:0007669"/>
    <property type="project" value="EnsemblFungi"/>
</dbReference>
<dbReference type="AlphaFoldDB" id="A0A1E4TYQ6"/>
<dbReference type="InterPro" id="IPR022673">
    <property type="entry name" value="Hexokinase_C"/>
</dbReference>
<dbReference type="UniPathway" id="UPA00109">
    <property type="reaction ID" value="UER00180"/>
</dbReference>
<evidence type="ECO:0000256" key="7">
    <source>
        <dbReference type="ARBA" id="ARBA00023152"/>
    </source>
</evidence>
<comment type="pathway">
    <text evidence="1">Carbohydrate degradation; glycolysis; D-glyceraldehyde 3-phosphate and glycerone phosphate from D-glucose: step 1/4.</text>
</comment>
<dbReference type="GO" id="GO:0004340">
    <property type="term" value="F:glucokinase activity"/>
    <property type="evidence" value="ECO:0007669"/>
    <property type="project" value="EnsemblFungi"/>
</dbReference>
<dbReference type="GO" id="GO:0001678">
    <property type="term" value="P:intracellular glucose homeostasis"/>
    <property type="evidence" value="ECO:0007669"/>
    <property type="project" value="InterPro"/>
</dbReference>
<keyword evidence="12" id="KW-1185">Reference proteome</keyword>
<evidence type="ECO:0000259" key="10">
    <source>
        <dbReference type="Pfam" id="PF03727"/>
    </source>
</evidence>
<dbReference type="GO" id="GO:0005829">
    <property type="term" value="C:cytosol"/>
    <property type="evidence" value="ECO:0007669"/>
    <property type="project" value="TreeGrafter"/>
</dbReference>
<comment type="similarity">
    <text evidence="2 8">Belongs to the hexokinase family.</text>
</comment>
<dbReference type="PANTHER" id="PTHR19443">
    <property type="entry name" value="HEXOKINASE"/>
    <property type="match status" value="1"/>
</dbReference>
<feature type="domain" description="Hexokinase N-terminal" evidence="9">
    <location>
        <begin position="11"/>
        <end position="214"/>
    </location>
</feature>
<dbReference type="EC" id="2.7.1.-" evidence="8"/>
<dbReference type="GO" id="GO:0019158">
    <property type="term" value="F:mannokinase activity"/>
    <property type="evidence" value="ECO:0007669"/>
    <property type="project" value="EnsemblFungi"/>
</dbReference>
<dbReference type="InterPro" id="IPR001312">
    <property type="entry name" value="Hexokinase"/>
</dbReference>
<accession>A0A1E4TYQ6</accession>
<organism evidence="11 12">
    <name type="scientific">Pachysolen tannophilus NRRL Y-2460</name>
    <dbReference type="NCBI Taxonomy" id="669874"/>
    <lineage>
        <taxon>Eukaryota</taxon>
        <taxon>Fungi</taxon>
        <taxon>Dikarya</taxon>
        <taxon>Ascomycota</taxon>
        <taxon>Saccharomycotina</taxon>
        <taxon>Pichiomycetes</taxon>
        <taxon>Pachysolenaceae</taxon>
        <taxon>Pachysolen</taxon>
    </lineage>
</organism>
<dbReference type="STRING" id="669874.A0A1E4TYQ6"/>
<gene>
    <name evidence="11" type="ORF">PACTADRAFT_48688</name>
</gene>
<dbReference type="Gene3D" id="3.40.367.20">
    <property type="match status" value="1"/>
</dbReference>
<dbReference type="GO" id="GO:0005524">
    <property type="term" value="F:ATP binding"/>
    <property type="evidence" value="ECO:0007669"/>
    <property type="project" value="UniProtKB-UniRule"/>
</dbReference>
<dbReference type="GO" id="GO:0005536">
    <property type="term" value="F:D-glucose binding"/>
    <property type="evidence" value="ECO:0007669"/>
    <property type="project" value="InterPro"/>
</dbReference>
<keyword evidence="7 8" id="KW-0324">Glycolysis</keyword>
<evidence type="ECO:0000256" key="2">
    <source>
        <dbReference type="ARBA" id="ARBA00009225"/>
    </source>
</evidence>
<proteinExistence type="inferred from homology"/>
<protein>
    <recommendedName>
        <fullName evidence="8">Phosphotransferase</fullName>
        <ecNumber evidence="8">2.7.1.-</ecNumber>
    </recommendedName>
</protein>
<dbReference type="InterPro" id="IPR022672">
    <property type="entry name" value="Hexokinase_N"/>
</dbReference>
<keyword evidence="6 8" id="KW-0067">ATP-binding</keyword>
<evidence type="ECO:0000256" key="6">
    <source>
        <dbReference type="ARBA" id="ARBA00022840"/>
    </source>
</evidence>
<dbReference type="PRINTS" id="PR00475">
    <property type="entry name" value="HEXOKINASE"/>
</dbReference>
<dbReference type="EMBL" id="KV454012">
    <property type="protein sequence ID" value="ODV96892.1"/>
    <property type="molecule type" value="Genomic_DNA"/>
</dbReference>
<dbReference type="PROSITE" id="PS00378">
    <property type="entry name" value="HEXOKINASE_1"/>
    <property type="match status" value="1"/>
</dbReference>
<evidence type="ECO:0000256" key="3">
    <source>
        <dbReference type="ARBA" id="ARBA00022679"/>
    </source>
</evidence>